<evidence type="ECO:0000256" key="11">
    <source>
        <dbReference type="ARBA" id="ARBA00023136"/>
    </source>
</evidence>
<dbReference type="NCBIfam" id="TIGR01190">
    <property type="entry name" value="ccmB"/>
    <property type="match status" value="1"/>
</dbReference>
<evidence type="ECO:0000256" key="3">
    <source>
        <dbReference type="ARBA" id="ARBA00010544"/>
    </source>
</evidence>
<dbReference type="PANTHER" id="PTHR30070:SF1">
    <property type="entry name" value="CYTOCHROME C BIOGENESIS B-RELATED"/>
    <property type="match status" value="1"/>
</dbReference>
<feature type="transmembrane region" description="Helical" evidence="13">
    <location>
        <begin position="111"/>
        <end position="132"/>
    </location>
</feature>
<dbReference type="RefSeq" id="WP_105053238.1">
    <property type="nucleotide sequence ID" value="NZ_BMYG01000001.1"/>
</dbReference>
<keyword evidence="8 13" id="KW-0812">Transmembrane</keyword>
<comment type="function">
    <text evidence="1 12">Required for the export of heme to the periplasm for the biogenesis of c-type cytochromes.</text>
</comment>
<evidence type="ECO:0000256" key="4">
    <source>
        <dbReference type="ARBA" id="ARBA00016452"/>
    </source>
</evidence>
<evidence type="ECO:0000256" key="5">
    <source>
        <dbReference type="ARBA" id="ARBA00022448"/>
    </source>
</evidence>
<dbReference type="InterPro" id="IPR003544">
    <property type="entry name" value="Cyt_c_biogenesis_CcmB"/>
</dbReference>
<feature type="transmembrane region" description="Helical" evidence="13">
    <location>
        <begin position="138"/>
        <end position="160"/>
    </location>
</feature>
<evidence type="ECO:0000256" key="10">
    <source>
        <dbReference type="ARBA" id="ARBA00022989"/>
    </source>
</evidence>
<evidence type="ECO:0000256" key="8">
    <source>
        <dbReference type="ARBA" id="ARBA00022692"/>
    </source>
</evidence>
<dbReference type="Proteomes" id="UP000239007">
    <property type="component" value="Unassembled WGS sequence"/>
</dbReference>
<dbReference type="GO" id="GO:0015232">
    <property type="term" value="F:heme transmembrane transporter activity"/>
    <property type="evidence" value="ECO:0007669"/>
    <property type="project" value="InterPro"/>
</dbReference>
<dbReference type="GO" id="GO:0005886">
    <property type="term" value="C:plasma membrane"/>
    <property type="evidence" value="ECO:0007669"/>
    <property type="project" value="UniProtKB-SubCell"/>
</dbReference>
<keyword evidence="15" id="KW-1185">Reference proteome</keyword>
<comment type="similarity">
    <text evidence="3 12">Belongs to the CcmB/CycW/HelB family.</text>
</comment>
<feature type="transmembrane region" description="Helical" evidence="13">
    <location>
        <begin position="34"/>
        <end position="52"/>
    </location>
</feature>
<keyword evidence="7 12" id="KW-0997">Cell inner membrane</keyword>
<feature type="transmembrane region" description="Helical" evidence="13">
    <location>
        <begin position="205"/>
        <end position="228"/>
    </location>
</feature>
<dbReference type="PANTHER" id="PTHR30070">
    <property type="entry name" value="HEME EXPORTER PROTEIN B"/>
    <property type="match status" value="1"/>
</dbReference>
<keyword evidence="5 12" id="KW-0813">Transport</keyword>
<evidence type="ECO:0000256" key="6">
    <source>
        <dbReference type="ARBA" id="ARBA00022475"/>
    </source>
</evidence>
<keyword evidence="11 12" id="KW-0472">Membrane</keyword>
<accession>A0A2S7UXK0</accession>
<reference evidence="14 15" key="1">
    <citation type="submission" date="2016-12" db="EMBL/GenBank/DDBJ databases">
        <title>Diversity of luminous bacteria.</title>
        <authorList>
            <person name="Yoshizawa S."/>
            <person name="Kogure K."/>
        </authorList>
    </citation>
    <scope>NUCLEOTIDE SEQUENCE [LARGE SCALE GENOMIC DNA]</scope>
    <source>
        <strain evidence="14 15">SA4-48</strain>
    </source>
</reference>
<dbReference type="GO" id="GO:0017004">
    <property type="term" value="P:cytochrome complex assembly"/>
    <property type="evidence" value="ECO:0007669"/>
    <property type="project" value="UniProtKB-KW"/>
</dbReference>
<gene>
    <name evidence="14" type="ORF">BTO11_14365</name>
</gene>
<evidence type="ECO:0000256" key="12">
    <source>
        <dbReference type="PIRNR" id="PIRNR002764"/>
    </source>
</evidence>
<organism evidence="14 15">
    <name type="scientific">Psychrosphaera saromensis</name>
    <dbReference type="NCBI Taxonomy" id="716813"/>
    <lineage>
        <taxon>Bacteria</taxon>
        <taxon>Pseudomonadati</taxon>
        <taxon>Pseudomonadota</taxon>
        <taxon>Gammaproteobacteria</taxon>
        <taxon>Alteromonadales</taxon>
        <taxon>Pseudoalteromonadaceae</taxon>
        <taxon>Psychrosphaera</taxon>
    </lineage>
</organism>
<keyword evidence="10 13" id="KW-1133">Transmembrane helix</keyword>
<evidence type="ECO:0000256" key="2">
    <source>
        <dbReference type="ARBA" id="ARBA00004429"/>
    </source>
</evidence>
<dbReference type="InterPro" id="IPR026031">
    <property type="entry name" value="Cyt_c_CcmB_bac"/>
</dbReference>
<evidence type="ECO:0000256" key="1">
    <source>
        <dbReference type="ARBA" id="ARBA00002442"/>
    </source>
</evidence>
<evidence type="ECO:0000256" key="9">
    <source>
        <dbReference type="ARBA" id="ARBA00022748"/>
    </source>
</evidence>
<comment type="caution">
    <text evidence="14">The sequence shown here is derived from an EMBL/GenBank/DDBJ whole genome shotgun (WGS) entry which is preliminary data.</text>
</comment>
<dbReference type="PRINTS" id="PR01414">
    <property type="entry name" value="CCMBBIOGNSIS"/>
</dbReference>
<evidence type="ECO:0000256" key="13">
    <source>
        <dbReference type="SAM" id="Phobius"/>
    </source>
</evidence>
<keyword evidence="6 12" id="KW-1003">Cell membrane</keyword>
<dbReference type="GO" id="GO:1903607">
    <property type="term" value="P:cytochrome c biosynthetic process"/>
    <property type="evidence" value="ECO:0007669"/>
    <property type="project" value="TreeGrafter"/>
</dbReference>
<sequence>MNSNLPQAQLSYWIAFKAIFVRELKLAWQKPSQIIQPMVFFLIVVTLFPLGISPAPKTLQMIGPGVIWIAALLAIMLVVDRLFRQDYQEGTIEAWLLSTVPMSLLVGAKLLAAWFISCSVLLLISPVLALLMNVESQVIPALMLSLLIGTPILLFVGAIGNALTVSLNQGGVLLSLLVLPLYIPVLIFATSLIEAASFNMDYSGQLAILISMLLVSCFFAPVAIAAALKNTVN</sequence>
<feature type="transmembrane region" description="Helical" evidence="13">
    <location>
        <begin position="172"/>
        <end position="193"/>
    </location>
</feature>
<proteinExistence type="inferred from homology"/>
<protein>
    <recommendedName>
        <fullName evidence="4 12">Heme exporter protein B</fullName>
    </recommendedName>
</protein>
<name>A0A2S7UXK0_9GAMM</name>
<dbReference type="OrthoDB" id="9799895at2"/>
<comment type="subcellular location">
    <subcellularLocation>
        <location evidence="2">Cell inner membrane</location>
        <topology evidence="2">Multi-pass membrane protein</topology>
    </subcellularLocation>
</comment>
<feature type="transmembrane region" description="Helical" evidence="13">
    <location>
        <begin position="58"/>
        <end position="79"/>
    </location>
</feature>
<dbReference type="PIRSF" id="PIRSF002764">
    <property type="entry name" value="CcmB"/>
    <property type="match status" value="1"/>
</dbReference>
<dbReference type="EMBL" id="MSCH01000003">
    <property type="protein sequence ID" value="PQJ54716.1"/>
    <property type="molecule type" value="Genomic_DNA"/>
</dbReference>
<evidence type="ECO:0000313" key="15">
    <source>
        <dbReference type="Proteomes" id="UP000239007"/>
    </source>
</evidence>
<evidence type="ECO:0000256" key="7">
    <source>
        <dbReference type="ARBA" id="ARBA00022519"/>
    </source>
</evidence>
<dbReference type="AlphaFoldDB" id="A0A2S7UXK0"/>
<dbReference type="Pfam" id="PF03379">
    <property type="entry name" value="CcmB"/>
    <property type="match status" value="1"/>
</dbReference>
<evidence type="ECO:0000313" key="14">
    <source>
        <dbReference type="EMBL" id="PQJ54716.1"/>
    </source>
</evidence>
<keyword evidence="9 12" id="KW-0201">Cytochrome c-type biogenesis</keyword>